<dbReference type="Proteomes" id="UP000316778">
    <property type="component" value="Unassembled WGS sequence"/>
</dbReference>
<reference evidence="1 2" key="1">
    <citation type="journal article" date="2013" name="Stand. Genomic Sci.">
        <title>Genomic Encyclopedia of Type Strains, Phase I: The one thousand microbial genomes (KMG-I) project.</title>
        <authorList>
            <person name="Kyrpides N.C."/>
            <person name="Woyke T."/>
            <person name="Eisen J.A."/>
            <person name="Garrity G."/>
            <person name="Lilburn T.G."/>
            <person name="Beck B.J."/>
            <person name="Whitman W.B."/>
            <person name="Hugenholtz P."/>
            <person name="Klenk H.P."/>
        </authorList>
    </citation>
    <scope>NUCLEOTIDE SEQUENCE [LARGE SCALE GENOMIC DNA]</scope>
    <source>
        <strain evidence="1 2">DSM 13484</strain>
    </source>
</reference>
<name>A0A562T6L6_CHIJA</name>
<organism evidence="1 2">
    <name type="scientific">Chitinophaga japonensis</name>
    <name type="common">Flexibacter japonensis</name>
    <dbReference type="NCBI Taxonomy" id="104662"/>
    <lineage>
        <taxon>Bacteria</taxon>
        <taxon>Pseudomonadati</taxon>
        <taxon>Bacteroidota</taxon>
        <taxon>Chitinophagia</taxon>
        <taxon>Chitinophagales</taxon>
        <taxon>Chitinophagaceae</taxon>
        <taxon>Chitinophaga</taxon>
    </lineage>
</organism>
<dbReference type="AlphaFoldDB" id="A0A562T6L6"/>
<dbReference type="OrthoDB" id="791543at2"/>
<gene>
    <name evidence="1" type="ORF">LX66_3259</name>
</gene>
<evidence type="ECO:0000313" key="1">
    <source>
        <dbReference type="EMBL" id="TWI89165.1"/>
    </source>
</evidence>
<comment type="caution">
    <text evidence="1">The sequence shown here is derived from an EMBL/GenBank/DDBJ whole genome shotgun (WGS) entry which is preliminary data.</text>
</comment>
<proteinExistence type="predicted"/>
<accession>A0A562T6L6</accession>
<protein>
    <submittedName>
        <fullName evidence="1">Uncharacterized protein</fullName>
    </submittedName>
</protein>
<evidence type="ECO:0000313" key="2">
    <source>
        <dbReference type="Proteomes" id="UP000316778"/>
    </source>
</evidence>
<dbReference type="PROSITE" id="PS51257">
    <property type="entry name" value="PROKAR_LIPOPROTEIN"/>
    <property type="match status" value="1"/>
</dbReference>
<dbReference type="RefSeq" id="WP_145715281.1">
    <property type="nucleotide sequence ID" value="NZ_BAAAFY010000001.1"/>
</dbReference>
<sequence length="147" mass="16068">MKRNLNPCFLLMAFVMIIAVGCSKDDDDPGGSIENLLSFFSNSYEELVNGVPNNIRFLLNATDIDSTKGSGKISAREVDTDYELAGGFNRLEVELSYLTDEQRGEDNGPRAGRTYKGKLDTLAQPNALIRMVNTGNAGDSLVLRKEG</sequence>
<keyword evidence="2" id="KW-1185">Reference proteome</keyword>
<dbReference type="EMBL" id="VLLG01000003">
    <property type="protein sequence ID" value="TWI89165.1"/>
    <property type="molecule type" value="Genomic_DNA"/>
</dbReference>